<organism evidence="4 5">
    <name type="scientific">Pseudomonas fluorescens</name>
    <dbReference type="NCBI Taxonomy" id="294"/>
    <lineage>
        <taxon>Bacteria</taxon>
        <taxon>Pseudomonadati</taxon>
        <taxon>Pseudomonadota</taxon>
        <taxon>Gammaproteobacteria</taxon>
        <taxon>Pseudomonadales</taxon>
        <taxon>Pseudomonadaceae</taxon>
        <taxon>Pseudomonas</taxon>
    </lineage>
</organism>
<dbReference type="PANTHER" id="PTHR42919">
    <property type="entry name" value="N-ALPHA-ACETYLTRANSFERASE"/>
    <property type="match status" value="1"/>
</dbReference>
<dbReference type="GO" id="GO:0016747">
    <property type="term" value="F:acyltransferase activity, transferring groups other than amino-acyl groups"/>
    <property type="evidence" value="ECO:0007669"/>
    <property type="project" value="InterPro"/>
</dbReference>
<evidence type="ECO:0000313" key="5">
    <source>
        <dbReference type="Proteomes" id="UP000385207"/>
    </source>
</evidence>
<name>A0A5E7P9S5_PSEFL</name>
<evidence type="ECO:0000313" key="4">
    <source>
        <dbReference type="EMBL" id="VVP46556.1"/>
    </source>
</evidence>
<dbReference type="OrthoDB" id="9800193at2"/>
<feature type="domain" description="N-acetyltransferase" evidence="3">
    <location>
        <begin position="41"/>
        <end position="187"/>
    </location>
</feature>
<dbReference type="CDD" id="cd04301">
    <property type="entry name" value="NAT_SF"/>
    <property type="match status" value="1"/>
</dbReference>
<evidence type="ECO:0000256" key="2">
    <source>
        <dbReference type="ARBA" id="ARBA00023315"/>
    </source>
</evidence>
<dbReference type="EMBL" id="CABVII010000031">
    <property type="protein sequence ID" value="VVP46556.1"/>
    <property type="molecule type" value="Genomic_DNA"/>
</dbReference>
<dbReference type="PRINTS" id="PR01754">
    <property type="entry name" value="SACTRNSFRASE"/>
</dbReference>
<accession>A0A5E7P9S5</accession>
<sequence>MQPVMNPQYPGLSVRVADDGFAAYIWGSDFSFEVAAYGAAQIGKPVQRWPVTSITPYRKCYGIDPEEFSSFREAPDCDIFMAYLDDEPVGHLVVSTNWNGFAHIDELAVHAPARRHGVAKALLEVAQFWSRKKKLPGIMLETQNNNLGACRLYERCGFVVGGIDHLRYRGIDPNTAEVALFWYRLFDNPLENRSARQHRRGLFRDDVQ</sequence>
<gene>
    <name evidence="4" type="ORF">PS862_05161</name>
</gene>
<keyword evidence="2" id="KW-0012">Acyltransferase</keyword>
<dbReference type="Proteomes" id="UP000385207">
    <property type="component" value="Unassembled WGS sequence"/>
</dbReference>
<dbReference type="InterPro" id="IPR051556">
    <property type="entry name" value="N-term/lysine_N-AcTrnsfr"/>
</dbReference>
<evidence type="ECO:0000256" key="1">
    <source>
        <dbReference type="ARBA" id="ARBA00022679"/>
    </source>
</evidence>
<reference evidence="4 5" key="1">
    <citation type="submission" date="2019-09" db="EMBL/GenBank/DDBJ databases">
        <authorList>
            <person name="Chandra G."/>
            <person name="Truman W A."/>
        </authorList>
    </citation>
    <scope>NUCLEOTIDE SEQUENCE [LARGE SCALE GENOMIC DNA]</scope>
    <source>
        <strain evidence="4">PS862</strain>
    </source>
</reference>
<dbReference type="PROSITE" id="PS51186">
    <property type="entry name" value="GNAT"/>
    <property type="match status" value="1"/>
</dbReference>
<dbReference type="SUPFAM" id="SSF55729">
    <property type="entry name" value="Acyl-CoA N-acyltransferases (Nat)"/>
    <property type="match status" value="1"/>
</dbReference>
<dbReference type="InterPro" id="IPR008125">
    <property type="entry name" value="Streptothricin_AcTrfase"/>
</dbReference>
<dbReference type="InterPro" id="IPR000182">
    <property type="entry name" value="GNAT_dom"/>
</dbReference>
<dbReference type="AlphaFoldDB" id="A0A5E7P9S5"/>
<dbReference type="PANTHER" id="PTHR42919:SF8">
    <property type="entry name" value="N-ALPHA-ACETYLTRANSFERASE 50"/>
    <property type="match status" value="1"/>
</dbReference>
<proteinExistence type="predicted"/>
<dbReference type="Gene3D" id="3.40.630.30">
    <property type="match status" value="1"/>
</dbReference>
<protein>
    <recommendedName>
        <fullName evidence="3">N-acetyltransferase domain-containing protein</fullName>
    </recommendedName>
</protein>
<keyword evidence="1" id="KW-0808">Transferase</keyword>
<dbReference type="InterPro" id="IPR016181">
    <property type="entry name" value="Acyl_CoA_acyltransferase"/>
</dbReference>
<dbReference type="Pfam" id="PF00583">
    <property type="entry name" value="Acetyltransf_1"/>
    <property type="match status" value="1"/>
</dbReference>
<evidence type="ECO:0000259" key="3">
    <source>
        <dbReference type="PROSITE" id="PS51186"/>
    </source>
</evidence>